<feature type="domain" description="GTPase Der C-terminal KH-domain-like" evidence="12">
    <location>
        <begin position="369"/>
        <end position="450"/>
    </location>
</feature>
<dbReference type="CDD" id="cd01895">
    <property type="entry name" value="EngA2"/>
    <property type="match status" value="1"/>
</dbReference>
<evidence type="ECO:0000256" key="8">
    <source>
        <dbReference type="HAMAP-Rule" id="MF_00195"/>
    </source>
</evidence>
<feature type="binding site" evidence="8">
    <location>
        <begin position="57"/>
        <end position="61"/>
    </location>
    <ligand>
        <name>GTP</name>
        <dbReference type="ChEBI" id="CHEBI:37565"/>
        <label>1</label>
    </ligand>
</feature>
<dbReference type="PANTHER" id="PTHR43834:SF6">
    <property type="entry name" value="GTPASE DER"/>
    <property type="match status" value="1"/>
</dbReference>
<evidence type="ECO:0000259" key="12">
    <source>
        <dbReference type="Pfam" id="PF14714"/>
    </source>
</evidence>
<sequence>MEIKIVLIGRSNVGKSSLFNCLASCNNAIVSSLRNTTRDRQYQTIFSVMNIKCIIIDTPGVDLIKKKYNSSEWLNLHHVIEESDIIFFLVNAQEGCVSYDNDLSKLIRKKNKPVFLLVNKIDSINLNNVLYDFLLLGFKNTYFISAKKKINISFFQNKILLPYIKTFITNNKKYRLFINNENIKNKLKTIRIAIIGKPNVGKSTIINNILKTNRMVTSDRPETTRDSIQTSYIYKDIEYIFFDTAGIRKKKKNIQSIEKNAVKQTIKSVIKSDLSILVMNSSEELSYQDLFLIRYLKIQLKPFVILINKWDLIPSHKKSFFKKNVLRVLHFIPHIPILFISGLFNKTIFYYIKKVISQVYKSMTTVLYTSTLTKLLHKILKKKQPPMIQGKKIKLKFAHPEQKCNYSYSKIIVIYGNKTHLLNNNYVAYLTNMFQKELQLIGTSIKLIFKNTNNPYIHN</sequence>
<feature type="binding site" evidence="8">
    <location>
        <begin position="196"/>
        <end position="203"/>
    </location>
    <ligand>
        <name>GTP</name>
        <dbReference type="ChEBI" id="CHEBI:37565"/>
        <label>2</label>
    </ligand>
</feature>
<dbReference type="GO" id="GO:0043022">
    <property type="term" value="F:ribosome binding"/>
    <property type="evidence" value="ECO:0007669"/>
    <property type="project" value="TreeGrafter"/>
</dbReference>
<evidence type="ECO:0000256" key="6">
    <source>
        <dbReference type="ARBA" id="ARBA00023134"/>
    </source>
</evidence>
<evidence type="ECO:0000256" key="5">
    <source>
        <dbReference type="ARBA" id="ARBA00022741"/>
    </source>
</evidence>
<proteinExistence type="inferred from homology"/>
<dbReference type="NCBIfam" id="TIGR03594">
    <property type="entry name" value="GTPase_EngA"/>
    <property type="match status" value="1"/>
</dbReference>
<evidence type="ECO:0000256" key="3">
    <source>
        <dbReference type="ARBA" id="ARBA00022517"/>
    </source>
</evidence>
<dbReference type="PANTHER" id="PTHR43834">
    <property type="entry name" value="GTPASE DER"/>
    <property type="match status" value="1"/>
</dbReference>
<keyword evidence="10" id="KW-0812">Transmembrane</keyword>
<keyword evidence="6 8" id="KW-0342">GTP-binding</keyword>
<dbReference type="EMBL" id="CP034852">
    <property type="protein sequence ID" value="QCI26985.1"/>
    <property type="molecule type" value="Genomic_DNA"/>
</dbReference>
<feature type="domain" description="G" evidence="11">
    <location>
        <begin position="191"/>
        <end position="309"/>
    </location>
</feature>
<keyword evidence="10" id="KW-0472">Membrane</keyword>
<comment type="similarity">
    <text evidence="1 8 9">Belongs to the TRAFAC class TrmE-Era-EngA-EngB-Septin-like GTPase superfamily. EngA (Der) GTPase family.</text>
</comment>
<feature type="binding site" evidence="8">
    <location>
        <begin position="119"/>
        <end position="122"/>
    </location>
    <ligand>
        <name>GTP</name>
        <dbReference type="ChEBI" id="CHEBI:37565"/>
        <label>1</label>
    </ligand>
</feature>
<reference evidence="13 14" key="1">
    <citation type="submission" date="2018-12" db="EMBL/GenBank/DDBJ databases">
        <authorList>
            <person name="Chong R.A."/>
        </authorList>
    </citation>
    <scope>NUCLEOTIDE SEQUENCE [LARGE SCALE GENOMIC DNA]</scope>
    <source>
        <strain evidence="13 14">Tca</strain>
    </source>
</reference>
<dbReference type="HAMAP" id="MF_00195">
    <property type="entry name" value="GTPase_Der"/>
    <property type="match status" value="1"/>
</dbReference>
<reference evidence="13 14" key="2">
    <citation type="submission" date="2019-05" db="EMBL/GenBank/DDBJ databases">
        <title>Genome evolution of the obligate endosymbiont Buchnera aphidicola.</title>
        <authorList>
            <person name="Moran N.A."/>
        </authorList>
    </citation>
    <scope>NUCLEOTIDE SEQUENCE [LARGE SCALE GENOMIC DNA]</scope>
    <source>
        <strain evidence="13 14">Tca</strain>
    </source>
</reference>
<dbReference type="Proteomes" id="UP000298782">
    <property type="component" value="Chromosome"/>
</dbReference>
<feature type="transmembrane region" description="Helical" evidence="10">
    <location>
        <begin position="331"/>
        <end position="352"/>
    </location>
</feature>
<evidence type="ECO:0000313" key="14">
    <source>
        <dbReference type="Proteomes" id="UP000298782"/>
    </source>
</evidence>
<evidence type="ECO:0000256" key="10">
    <source>
        <dbReference type="SAM" id="Phobius"/>
    </source>
</evidence>
<keyword evidence="3 8" id="KW-0690">Ribosome biogenesis</keyword>
<dbReference type="GO" id="GO:0042254">
    <property type="term" value="P:ribosome biogenesis"/>
    <property type="evidence" value="ECO:0007669"/>
    <property type="project" value="UniProtKB-KW"/>
</dbReference>
<keyword evidence="5 8" id="KW-0547">Nucleotide-binding</keyword>
<dbReference type="Pfam" id="PF01926">
    <property type="entry name" value="MMR_HSR1"/>
    <property type="match status" value="2"/>
</dbReference>
<protein>
    <recommendedName>
        <fullName evidence="2 8">GTPase Der</fullName>
    </recommendedName>
    <alternativeName>
        <fullName evidence="7 8">GTP-binding protein EngA</fullName>
    </alternativeName>
</protein>
<feature type="domain" description="G" evidence="11">
    <location>
        <begin position="4"/>
        <end position="120"/>
    </location>
</feature>
<keyword evidence="4 9" id="KW-0677">Repeat</keyword>
<evidence type="ECO:0000256" key="7">
    <source>
        <dbReference type="ARBA" id="ARBA00032345"/>
    </source>
</evidence>
<evidence type="ECO:0000256" key="9">
    <source>
        <dbReference type="RuleBase" id="RU004481"/>
    </source>
</evidence>
<organism evidence="13 14">
    <name type="scientific">Buchnera aphidicola</name>
    <name type="common">Thelaxes californica</name>
    <dbReference type="NCBI Taxonomy" id="1315998"/>
    <lineage>
        <taxon>Bacteria</taxon>
        <taxon>Pseudomonadati</taxon>
        <taxon>Pseudomonadota</taxon>
        <taxon>Gammaproteobacteria</taxon>
        <taxon>Enterobacterales</taxon>
        <taxon>Erwiniaceae</taxon>
        <taxon>Buchnera</taxon>
    </lineage>
</organism>
<keyword evidence="14" id="KW-1185">Reference proteome</keyword>
<gene>
    <name evidence="8 13" type="primary">der</name>
    <name evidence="13" type="ORF">D9V80_02435</name>
</gene>
<dbReference type="OrthoDB" id="9805918at2"/>
<evidence type="ECO:0000259" key="11">
    <source>
        <dbReference type="Pfam" id="PF01926"/>
    </source>
</evidence>
<comment type="subunit">
    <text evidence="8">Associates with the 50S ribosomal subunit.</text>
</comment>
<feature type="binding site" evidence="8">
    <location>
        <begin position="243"/>
        <end position="247"/>
    </location>
    <ligand>
        <name>GTP</name>
        <dbReference type="ChEBI" id="CHEBI:37565"/>
        <label>2</label>
    </ligand>
</feature>
<accession>A0A4D6YP89</accession>
<evidence type="ECO:0000256" key="4">
    <source>
        <dbReference type="ARBA" id="ARBA00022737"/>
    </source>
</evidence>
<feature type="binding site" evidence="8">
    <location>
        <begin position="308"/>
        <end position="311"/>
    </location>
    <ligand>
        <name>GTP</name>
        <dbReference type="ChEBI" id="CHEBI:37565"/>
        <label>2</label>
    </ligand>
</feature>
<dbReference type="InterPro" id="IPR006073">
    <property type="entry name" value="GTP-bd"/>
</dbReference>
<dbReference type="SUPFAM" id="SSF52540">
    <property type="entry name" value="P-loop containing nucleoside triphosphate hydrolases"/>
    <property type="match status" value="2"/>
</dbReference>
<dbReference type="InterPro" id="IPR027417">
    <property type="entry name" value="P-loop_NTPase"/>
</dbReference>
<evidence type="ECO:0000313" key="13">
    <source>
        <dbReference type="EMBL" id="QCI26985.1"/>
    </source>
</evidence>
<dbReference type="PIRSF" id="PIRSF006485">
    <property type="entry name" value="GTP-binding_EngA"/>
    <property type="match status" value="1"/>
</dbReference>
<feature type="binding site" evidence="8">
    <location>
        <begin position="9"/>
        <end position="16"/>
    </location>
    <ligand>
        <name>GTP</name>
        <dbReference type="ChEBI" id="CHEBI:37565"/>
        <label>1</label>
    </ligand>
</feature>
<evidence type="ECO:0000256" key="1">
    <source>
        <dbReference type="ARBA" id="ARBA00008279"/>
    </source>
</evidence>
<evidence type="ECO:0000256" key="2">
    <source>
        <dbReference type="ARBA" id="ARBA00020953"/>
    </source>
</evidence>
<dbReference type="Gene3D" id="3.30.300.20">
    <property type="match status" value="1"/>
</dbReference>
<dbReference type="InterPro" id="IPR005225">
    <property type="entry name" value="Small_GTP-bd"/>
</dbReference>
<dbReference type="RefSeq" id="WP_158353883.1">
    <property type="nucleotide sequence ID" value="NZ_CP034852.1"/>
</dbReference>
<comment type="function">
    <text evidence="8 9">GTPase that plays an essential role in the late steps of ribosome biogenesis.</text>
</comment>
<dbReference type="InterPro" id="IPR016484">
    <property type="entry name" value="GTPase_Der"/>
</dbReference>
<dbReference type="NCBIfam" id="TIGR00231">
    <property type="entry name" value="small_GTP"/>
    <property type="match status" value="2"/>
</dbReference>
<name>A0A4D6YP89_9GAMM</name>
<dbReference type="Pfam" id="PF14714">
    <property type="entry name" value="KH_dom-like"/>
    <property type="match status" value="1"/>
</dbReference>
<dbReference type="AlphaFoldDB" id="A0A4D6YP89"/>
<dbReference type="InterPro" id="IPR015946">
    <property type="entry name" value="KH_dom-like_a/b"/>
</dbReference>
<dbReference type="GO" id="GO:0005525">
    <property type="term" value="F:GTP binding"/>
    <property type="evidence" value="ECO:0007669"/>
    <property type="project" value="UniProtKB-UniRule"/>
</dbReference>
<keyword evidence="10" id="KW-1133">Transmembrane helix</keyword>
<dbReference type="InterPro" id="IPR032859">
    <property type="entry name" value="KH_dom-like"/>
</dbReference>
<dbReference type="Gene3D" id="3.40.50.300">
    <property type="entry name" value="P-loop containing nucleotide triphosphate hydrolases"/>
    <property type="match status" value="2"/>
</dbReference>